<evidence type="ECO:0000259" key="3">
    <source>
        <dbReference type="Pfam" id="PF20742"/>
    </source>
</evidence>
<reference evidence="7" key="1">
    <citation type="journal article" date="2018" name="Biotechnol. Bioeng.">
        <title>A reference genome of the Chinese hamster based on a hybrid assembly strategy.</title>
        <authorList>
            <person name="Rupp O."/>
            <person name="MacDonald M.L."/>
            <person name="Li S."/>
            <person name="Dhiman H."/>
            <person name="Polson S."/>
            <person name="Griep S."/>
            <person name="Heffner K."/>
            <person name="Hernandez I."/>
            <person name="Brinkrolf K."/>
            <person name="Jadhav V."/>
            <person name="Samoudi M."/>
            <person name="Hao H."/>
            <person name="Kingham B."/>
            <person name="Goesmann A."/>
            <person name="Betenbaugh M.J."/>
            <person name="Lewis N.E."/>
            <person name="Borth N."/>
            <person name="Lee K.H."/>
        </authorList>
    </citation>
    <scope>NUCLEOTIDE SEQUENCE [LARGE SCALE GENOMIC DNA]</scope>
    <source>
        <strain evidence="7">17A/GY</strain>
    </source>
</reference>
<evidence type="ECO:0000313" key="7">
    <source>
        <dbReference type="Proteomes" id="UP001108280"/>
    </source>
</evidence>
<dbReference type="GO" id="GO:0005930">
    <property type="term" value="C:axoneme"/>
    <property type="evidence" value="ECO:0007669"/>
    <property type="project" value="Ensembl"/>
</dbReference>
<evidence type="ECO:0000313" key="8">
    <source>
        <dbReference type="RefSeq" id="XP_035295682.1"/>
    </source>
</evidence>
<reference evidence="8" key="3">
    <citation type="submission" date="2025-04" db="UniProtKB">
        <authorList>
            <consortium name="RefSeq"/>
        </authorList>
    </citation>
    <scope>IDENTIFICATION</scope>
    <source>
        <strain evidence="8">17A/GY</strain>
        <tissue evidence="8">Liver</tissue>
    </source>
</reference>
<dbReference type="InterPro" id="IPR048316">
    <property type="entry name" value="DUF5580_N"/>
</dbReference>
<keyword evidence="7" id="KW-1185">Reference proteome</keyword>
<dbReference type="Ensembl" id="ENSCGRT00001016910.1">
    <property type="protein sequence ID" value="ENSCGRP00001012675.1"/>
    <property type="gene ID" value="ENSCGRG00001014021.1"/>
</dbReference>
<dbReference type="Proteomes" id="UP000694386">
    <property type="component" value="Unplaced"/>
</dbReference>
<dbReference type="OMA" id="YVHGIPR"/>
<protein>
    <submittedName>
        <fullName evidence="5">Predicted gene 12695</fullName>
    </submittedName>
    <submittedName>
        <fullName evidence="8">Uncharacterized protein C1orf87 homolog</fullName>
    </submittedName>
</protein>
<proteinExistence type="predicted"/>
<dbReference type="KEGG" id="cge:100765542"/>
<feature type="domain" description="DUF5580" evidence="4">
    <location>
        <begin position="473"/>
        <end position="547"/>
    </location>
</feature>
<evidence type="ECO:0000313" key="6">
    <source>
        <dbReference type="Proteomes" id="UP000694386"/>
    </source>
</evidence>
<dbReference type="OrthoDB" id="9989690at2759"/>
<feature type="domain" description="DUF5580" evidence="3">
    <location>
        <begin position="306"/>
        <end position="398"/>
    </location>
</feature>
<evidence type="ECO:0000313" key="5">
    <source>
        <dbReference type="Ensembl" id="ENSCGRP00001012675.1"/>
    </source>
</evidence>
<dbReference type="InterPro" id="IPR049246">
    <property type="entry name" value="DUF5580_M"/>
</dbReference>
<dbReference type="RefSeq" id="XP_035295682.1">
    <property type="nucleotide sequence ID" value="XM_035439791.1"/>
</dbReference>
<feature type="compositionally biased region" description="Polar residues" evidence="1">
    <location>
        <begin position="90"/>
        <end position="104"/>
    </location>
</feature>
<dbReference type="Pfam" id="PF20743">
    <property type="entry name" value="DUF5580_C"/>
    <property type="match status" value="1"/>
</dbReference>
<organism evidence="5 6">
    <name type="scientific">Cricetulus griseus</name>
    <name type="common">Chinese hamster</name>
    <name type="synonym">Cricetulus barabensis griseus</name>
    <dbReference type="NCBI Taxonomy" id="10029"/>
    <lineage>
        <taxon>Eukaryota</taxon>
        <taxon>Metazoa</taxon>
        <taxon>Chordata</taxon>
        <taxon>Craniata</taxon>
        <taxon>Vertebrata</taxon>
        <taxon>Euteleostomi</taxon>
        <taxon>Mammalia</taxon>
        <taxon>Eutheria</taxon>
        <taxon>Euarchontoglires</taxon>
        <taxon>Glires</taxon>
        <taxon>Rodentia</taxon>
        <taxon>Myomorpha</taxon>
        <taxon>Muroidea</taxon>
        <taxon>Cricetidae</taxon>
        <taxon>Cricetinae</taxon>
        <taxon>Cricetulus</taxon>
    </lineage>
</organism>
<feature type="region of interest" description="Disordered" evidence="1">
    <location>
        <begin position="443"/>
        <end position="466"/>
    </location>
</feature>
<feature type="region of interest" description="Disordered" evidence="1">
    <location>
        <begin position="406"/>
        <end position="428"/>
    </location>
</feature>
<dbReference type="GeneID" id="100765542"/>
<dbReference type="PANTHER" id="PTHR34830:SF1">
    <property type="entry name" value="GENE 12695-RELATED"/>
    <property type="match status" value="1"/>
</dbReference>
<feature type="compositionally biased region" description="Polar residues" evidence="1">
    <location>
        <begin position="443"/>
        <end position="452"/>
    </location>
</feature>
<dbReference type="Proteomes" id="UP001108280">
    <property type="component" value="Chromosome 2"/>
</dbReference>
<dbReference type="GeneTree" id="ENSGT00390000008678"/>
<feature type="domain" description="DUF5580" evidence="2">
    <location>
        <begin position="175"/>
        <end position="267"/>
    </location>
</feature>
<dbReference type="InterPro" id="IPR040774">
    <property type="entry name" value="DUF5580"/>
</dbReference>
<feature type="compositionally biased region" description="Polar residues" evidence="1">
    <location>
        <begin position="60"/>
        <end position="79"/>
    </location>
</feature>
<dbReference type="RefSeq" id="XP_035313683.1">
    <property type="nucleotide sequence ID" value="XM_035457792.1"/>
</dbReference>
<dbReference type="SUPFAM" id="SSF47473">
    <property type="entry name" value="EF-hand"/>
    <property type="match status" value="1"/>
</dbReference>
<reference evidence="5" key="4">
    <citation type="submission" date="2025-05" db="UniProtKB">
        <authorList>
            <consortium name="Ensembl"/>
        </authorList>
    </citation>
    <scope>IDENTIFICATION</scope>
</reference>
<gene>
    <name evidence="5 8" type="primary">CUNH1orf87</name>
</gene>
<name>A0A8C2M0Y4_CRIGR</name>
<dbReference type="InterPro" id="IPR049247">
    <property type="entry name" value="DUF5580_C"/>
</dbReference>
<dbReference type="Pfam" id="PF17743">
    <property type="entry name" value="DUF5580"/>
    <property type="match status" value="1"/>
</dbReference>
<accession>A0A8C2M0Y4</accession>
<reference evidence="7" key="2">
    <citation type="journal article" date="2020" name="Biotechnol. Bioeng.">
        <title>Chromosome-scale scaffolds for the Chinese hamster reference genome assembly to facilitate the study of the CHO epigenome.</title>
        <authorList>
            <person name="Hilliard W."/>
            <person name="MacDonald M."/>
            <person name="Lee K.H."/>
        </authorList>
    </citation>
    <scope>NUCLEOTIDE SEQUENCE [LARGE SCALE GENOMIC DNA]</scope>
    <source>
        <strain evidence="7">17A/GY</strain>
    </source>
</reference>
<dbReference type="InterPro" id="IPR011992">
    <property type="entry name" value="EF-hand-dom_pair"/>
</dbReference>
<evidence type="ECO:0000259" key="4">
    <source>
        <dbReference type="Pfam" id="PF20743"/>
    </source>
</evidence>
<dbReference type="CTD" id="109307540"/>
<dbReference type="AlphaFoldDB" id="A0A8C2M0Y4"/>
<evidence type="ECO:0000259" key="2">
    <source>
        <dbReference type="Pfam" id="PF17743"/>
    </source>
</evidence>
<dbReference type="Pfam" id="PF20742">
    <property type="entry name" value="DUF5580_M"/>
    <property type="match status" value="1"/>
</dbReference>
<dbReference type="PANTHER" id="PTHR34830">
    <property type="entry name" value="SIMILAR TO HYPOTHETICAL PROTEIN MGC34837"/>
    <property type="match status" value="1"/>
</dbReference>
<sequence>MSSAWKTPHRSEEMPEIIVKIIGSKYFHFIVEKPKIKQDEKLKTEEPQTTLQKPRAAYSRQVSRDLTGSTVPSDRQITANPADKEESKRPSSSQKPESNQKFLTRLPSNRFLNGRISHDGNVYCSSAPTSDQSLSYIHCLPRRKSRDWSLEHITKEISSQPEGIAQSPSITKGEDAFLLTLVRKELKSYPLNSRLWDKLLKELKTLDPIASGFLFQSELIHIFLRLEIPLQLPTVNLLCQRFSRRDYPEMVNYGELLWFLKEASSDNLQKNGTALHNNPRKTPSQNQHRQSTSPQRSGSLSEMNKSLLEILKMSLRTCQGKINIDNLNLSFRKEDWSLSGCLSLPKVRAICGKHGLYLTLSQLETFLNHQDLGYQGEIKWQNFVKWLNRASSALLCDMTVGKNEKKTPGDLVEIPERPQSKTDHVKTPKENLCTEKPTAMTSASQVPVNSFKNRPDSQPVLSTDMGKETEPSELWIDRFRKMERALYSCDLRNTGLLEKERAGRLIHNYNLIFNLYLSPQRIDQALTRFGSGENVILKPALRYLKEL</sequence>
<feature type="region of interest" description="Disordered" evidence="1">
    <location>
        <begin position="37"/>
        <end position="104"/>
    </location>
</feature>
<evidence type="ECO:0000256" key="1">
    <source>
        <dbReference type="SAM" id="MobiDB-lite"/>
    </source>
</evidence>
<feature type="region of interest" description="Disordered" evidence="1">
    <location>
        <begin position="270"/>
        <end position="301"/>
    </location>
</feature>
<feature type="compositionally biased region" description="Basic and acidic residues" evidence="1">
    <location>
        <begin position="37"/>
        <end position="46"/>
    </location>
</feature>